<evidence type="ECO:0000313" key="2">
    <source>
        <dbReference type="Proteomes" id="UP000231259"/>
    </source>
</evidence>
<accession>A0A2G8QSV2</accession>
<keyword evidence="2" id="KW-1185">Reference proteome</keyword>
<protein>
    <recommendedName>
        <fullName evidence="3">DUF4112 domain-containing protein</fullName>
    </recommendedName>
</protein>
<reference evidence="1 2" key="1">
    <citation type="submission" date="2013-09" db="EMBL/GenBank/DDBJ databases">
        <title>Genome sequencing of Phaeobacter antarcticus sp. nov. SM1211.</title>
        <authorList>
            <person name="Zhang X.-Y."/>
            <person name="Liu C."/>
            <person name="Chen X.-L."/>
            <person name="Xie B.-B."/>
            <person name="Qin Q.-L."/>
            <person name="Rong J.-C."/>
            <person name="Zhang Y.-Z."/>
        </authorList>
    </citation>
    <scope>NUCLEOTIDE SEQUENCE [LARGE SCALE GENOMIC DNA]</scope>
    <source>
        <strain evidence="1 2">SM1211</strain>
    </source>
</reference>
<organism evidence="1 2">
    <name type="scientific">Puniceibacterium antarcticum</name>
    <dbReference type="NCBI Taxonomy" id="1206336"/>
    <lineage>
        <taxon>Bacteria</taxon>
        <taxon>Pseudomonadati</taxon>
        <taxon>Pseudomonadota</taxon>
        <taxon>Alphaproteobacteria</taxon>
        <taxon>Rhodobacterales</taxon>
        <taxon>Paracoccaceae</taxon>
        <taxon>Puniceibacterium</taxon>
    </lineage>
</organism>
<dbReference type="PANTHER" id="PTHR35519:SF2">
    <property type="entry name" value="PH DOMAIN PROTEIN"/>
    <property type="match status" value="1"/>
</dbReference>
<comment type="caution">
    <text evidence="1">The sequence shown here is derived from an EMBL/GenBank/DDBJ whole genome shotgun (WGS) entry which is preliminary data.</text>
</comment>
<dbReference type="EMBL" id="AWWI01000186">
    <property type="protein sequence ID" value="PIL12372.1"/>
    <property type="molecule type" value="Genomic_DNA"/>
</dbReference>
<dbReference type="Proteomes" id="UP000231259">
    <property type="component" value="Unassembled WGS sequence"/>
</dbReference>
<dbReference type="Pfam" id="PF13430">
    <property type="entry name" value="DUF4112"/>
    <property type="match status" value="1"/>
</dbReference>
<dbReference type="RefSeq" id="WP_099913849.1">
    <property type="nucleotide sequence ID" value="NZ_AWWI01000186.1"/>
</dbReference>
<evidence type="ECO:0008006" key="3">
    <source>
        <dbReference type="Google" id="ProtNLM"/>
    </source>
</evidence>
<dbReference type="AlphaFoldDB" id="A0A2G8QSV2"/>
<proteinExistence type="predicted"/>
<dbReference type="PANTHER" id="PTHR35519">
    <property type="entry name" value="MEMBRANE PROTEINS"/>
    <property type="match status" value="1"/>
</dbReference>
<sequence>MSAEADFRAVARVERLARRMDSAFRVPLTGIRLGWDSIIGLVPGVGDTIALFPLAYQLHTARSLGAPKSMITRMVLNSGADWLIGLVPIVGDIFDVGFKSNLRNAALLRAYVEQRHSPLNAPERTQ</sequence>
<name>A0A2G8QSV2_9RHOB</name>
<dbReference type="InterPro" id="IPR025187">
    <property type="entry name" value="DUF4112"/>
</dbReference>
<dbReference type="OrthoDB" id="513552at2"/>
<gene>
    <name evidence="1" type="ORF">P775_28115</name>
</gene>
<evidence type="ECO:0000313" key="1">
    <source>
        <dbReference type="EMBL" id="PIL12372.1"/>
    </source>
</evidence>